<dbReference type="GO" id="GO:0016020">
    <property type="term" value="C:membrane"/>
    <property type="evidence" value="ECO:0007669"/>
    <property type="project" value="TreeGrafter"/>
</dbReference>
<dbReference type="EMBL" id="KB202953">
    <property type="protein sequence ID" value="ESO87137.1"/>
    <property type="molecule type" value="Genomic_DNA"/>
</dbReference>
<keyword evidence="7 10" id="KW-0518">Myosin</keyword>
<dbReference type="Proteomes" id="UP000030746">
    <property type="component" value="Unassembled WGS sequence"/>
</dbReference>
<dbReference type="Gene3D" id="3.40.850.10">
    <property type="entry name" value="Kinesin motor domain"/>
    <property type="match status" value="1"/>
</dbReference>
<evidence type="ECO:0000259" key="11">
    <source>
        <dbReference type="PROSITE" id="PS51456"/>
    </source>
</evidence>
<accession>V3ZS09</accession>
<feature type="binding site" evidence="10">
    <location>
        <begin position="105"/>
        <end position="112"/>
    </location>
    <ligand>
        <name>ATP</name>
        <dbReference type="ChEBI" id="CHEBI:30616"/>
    </ligand>
</feature>
<evidence type="ECO:0000256" key="3">
    <source>
        <dbReference type="ARBA" id="ARBA00022490"/>
    </source>
</evidence>
<keyword evidence="8 10" id="KW-0505">Motor protein</keyword>
<dbReference type="OrthoDB" id="312459at2759"/>
<evidence type="ECO:0000256" key="8">
    <source>
        <dbReference type="ARBA" id="ARBA00023175"/>
    </source>
</evidence>
<dbReference type="FunFam" id="3.40.850.10:FF:000008">
    <property type="entry name" value="Putative unconventional myosin-IXa"/>
    <property type="match status" value="1"/>
</dbReference>
<dbReference type="InterPro" id="IPR036961">
    <property type="entry name" value="Kinesin_motor_dom_sf"/>
</dbReference>
<dbReference type="GO" id="GO:0007015">
    <property type="term" value="P:actin filament organization"/>
    <property type="evidence" value="ECO:0007669"/>
    <property type="project" value="TreeGrafter"/>
</dbReference>
<comment type="subcellular location">
    <subcellularLocation>
        <location evidence="1">Cytoplasm</location>
    </subcellularLocation>
</comment>
<dbReference type="AlphaFoldDB" id="V3ZS09"/>
<gene>
    <name evidence="12" type="ORF">LOTGIDRAFT_154633</name>
</gene>
<feature type="region of interest" description="Actin-binding" evidence="10">
    <location>
        <begin position="573"/>
        <end position="595"/>
    </location>
</feature>
<dbReference type="GO" id="GO:0051015">
    <property type="term" value="F:actin filament binding"/>
    <property type="evidence" value="ECO:0007669"/>
    <property type="project" value="TreeGrafter"/>
</dbReference>
<dbReference type="SMART" id="SM00242">
    <property type="entry name" value="MYSc"/>
    <property type="match status" value="1"/>
</dbReference>
<keyword evidence="6" id="KW-0175">Coiled coil</keyword>
<proteinExistence type="inferred from homology"/>
<dbReference type="CTD" id="20236352"/>
<dbReference type="PRINTS" id="PR00193">
    <property type="entry name" value="MYOSINHEAVY"/>
</dbReference>
<reference evidence="12 13" key="1">
    <citation type="journal article" date="2013" name="Nature">
        <title>Insights into bilaterian evolution from three spiralian genomes.</title>
        <authorList>
            <person name="Simakov O."/>
            <person name="Marletaz F."/>
            <person name="Cho S.J."/>
            <person name="Edsinger-Gonzales E."/>
            <person name="Havlak P."/>
            <person name="Hellsten U."/>
            <person name="Kuo D.H."/>
            <person name="Larsson T."/>
            <person name="Lv J."/>
            <person name="Arendt D."/>
            <person name="Savage R."/>
            <person name="Osoegawa K."/>
            <person name="de Jong P."/>
            <person name="Grimwood J."/>
            <person name="Chapman J.A."/>
            <person name="Shapiro H."/>
            <person name="Aerts A."/>
            <person name="Otillar R.P."/>
            <person name="Terry A.Y."/>
            <person name="Boore J.L."/>
            <person name="Grigoriev I.V."/>
            <person name="Lindberg D.R."/>
            <person name="Seaver E.C."/>
            <person name="Weisblat D.A."/>
            <person name="Putnam N.H."/>
            <person name="Rokhsar D.S."/>
        </authorList>
    </citation>
    <scope>NUCLEOTIDE SEQUENCE [LARGE SCALE GENOMIC DNA]</scope>
</reference>
<dbReference type="GO" id="GO:0005737">
    <property type="term" value="C:cytoplasm"/>
    <property type="evidence" value="ECO:0007669"/>
    <property type="project" value="UniProtKB-SubCell"/>
</dbReference>
<evidence type="ECO:0000256" key="10">
    <source>
        <dbReference type="PROSITE-ProRule" id="PRU00782"/>
    </source>
</evidence>
<dbReference type="InterPro" id="IPR027417">
    <property type="entry name" value="P-loop_NTPase"/>
</dbReference>
<dbReference type="HOGENOM" id="CLU_000192_7_5_1"/>
<feature type="domain" description="Myosin motor" evidence="11">
    <location>
        <begin position="12"/>
        <end position="682"/>
    </location>
</feature>
<dbReference type="GO" id="GO:0005524">
    <property type="term" value="F:ATP binding"/>
    <property type="evidence" value="ECO:0007669"/>
    <property type="project" value="UniProtKB-UniRule"/>
</dbReference>
<dbReference type="OMA" id="RENITWN"/>
<dbReference type="GO" id="GO:0098858">
    <property type="term" value="C:actin-based cell projection"/>
    <property type="evidence" value="ECO:0007669"/>
    <property type="project" value="TreeGrafter"/>
</dbReference>
<evidence type="ECO:0000256" key="2">
    <source>
        <dbReference type="ARBA" id="ARBA00008314"/>
    </source>
</evidence>
<dbReference type="Gene3D" id="1.20.58.530">
    <property type="match status" value="1"/>
</dbReference>
<protein>
    <recommendedName>
        <fullName evidence="11">Myosin motor domain-containing protein</fullName>
    </recommendedName>
</protein>
<evidence type="ECO:0000256" key="1">
    <source>
        <dbReference type="ARBA" id="ARBA00004496"/>
    </source>
</evidence>
<dbReference type="GeneID" id="20236352"/>
<evidence type="ECO:0000256" key="4">
    <source>
        <dbReference type="ARBA" id="ARBA00022741"/>
    </source>
</evidence>
<dbReference type="Gene3D" id="6.20.240.20">
    <property type="match status" value="1"/>
</dbReference>
<organism evidence="12 13">
    <name type="scientific">Lottia gigantea</name>
    <name type="common">Giant owl limpet</name>
    <dbReference type="NCBI Taxonomy" id="225164"/>
    <lineage>
        <taxon>Eukaryota</taxon>
        <taxon>Metazoa</taxon>
        <taxon>Spiralia</taxon>
        <taxon>Lophotrochozoa</taxon>
        <taxon>Mollusca</taxon>
        <taxon>Gastropoda</taxon>
        <taxon>Patellogastropoda</taxon>
        <taxon>Lottioidea</taxon>
        <taxon>Lottiidae</taxon>
        <taxon>Lottia</taxon>
    </lineage>
</organism>
<name>V3ZS09_LOTGI</name>
<evidence type="ECO:0000313" key="13">
    <source>
        <dbReference type="Proteomes" id="UP000030746"/>
    </source>
</evidence>
<evidence type="ECO:0000313" key="12">
    <source>
        <dbReference type="EMBL" id="ESO87137.1"/>
    </source>
</evidence>
<keyword evidence="5 10" id="KW-0067">ATP-binding</keyword>
<dbReference type="InterPro" id="IPR001609">
    <property type="entry name" value="Myosin_head_motor_dom-like"/>
</dbReference>
<dbReference type="KEGG" id="lgi:LOTGIDRAFT_154633"/>
<evidence type="ECO:0000256" key="5">
    <source>
        <dbReference type="ARBA" id="ARBA00022840"/>
    </source>
</evidence>
<comment type="similarity">
    <text evidence="2 10">Belongs to the TRAFAC class myosin-kinesin ATPase superfamily. Myosin family.</text>
</comment>
<sequence>MVVPQERKDSEQGIEDMINLSDLNEQSILNNIKARYARELIYTYTGSILVAVNPYRMYNIYGLDMVKRYEGRTLGSLPPHIFAIASTSYTKMMKATENQVIVISGESGAGKTESTKLVMQYLAAVNKSGNNLITEQIVESNPLLESFGNAKTIRNDNSSRFGKYIEVFFKKGSMVGARTQEYLLEKSRIVNQASDERNYHVFYEMLDAMSDAEKAKYGLQPASKYFYLNQGGNSAIAGRDDAENFRKMTQAMDVLNFNKQERETVFRILSSVLHIGNIYFKEISNENNDNTVELGSDAEIKWISHLLQLSEDWLKQSLTSKVTEARGDRVYTAYNLDQALDARDAIAKALYSRLFTWMVEKINSTTCHAEREKYTSLAVLDIFGFEDFSVNSFEQLCINYANETLQYFFNQHIFRLEQQEYTKEKIRWNHIDFIDNKPTIDLISTKPAGILHLLDDESNFPQASDQSFLEKCHYHHGSNPLYGKPRMSGMEFSISHYAGHIKYDVTHFIEKNKDTLRSHVIELMCESKNQMISQMFKDMRDRLITKTLSKTTGRYITLKPKTATVAASFGESLLSLIDTMTRCNPYFIRCIKPNTTKTAMHFDESVILQQLRYTGMMETIRIRKMGYPIRVKFPHFIERYRCLLLGAKIPARELPNEVCAKILVTQGPTQADQYQIGATKDE</sequence>
<dbReference type="PANTHER" id="PTHR13140:SF709">
    <property type="entry name" value="UNCONVENTIONAL MYOSIN-XV"/>
    <property type="match status" value="1"/>
</dbReference>
<dbReference type="GO" id="GO:0000146">
    <property type="term" value="F:microfilament motor activity"/>
    <property type="evidence" value="ECO:0007669"/>
    <property type="project" value="TreeGrafter"/>
</dbReference>
<dbReference type="GO" id="GO:0016459">
    <property type="term" value="C:myosin complex"/>
    <property type="evidence" value="ECO:0007669"/>
    <property type="project" value="UniProtKB-KW"/>
</dbReference>
<dbReference type="Pfam" id="PF00063">
    <property type="entry name" value="Myosin_head"/>
    <property type="match status" value="1"/>
</dbReference>
<evidence type="ECO:0000256" key="7">
    <source>
        <dbReference type="ARBA" id="ARBA00023123"/>
    </source>
</evidence>
<dbReference type="SUPFAM" id="SSF52540">
    <property type="entry name" value="P-loop containing nucleoside triphosphate hydrolases"/>
    <property type="match status" value="1"/>
</dbReference>
<dbReference type="PANTHER" id="PTHR13140">
    <property type="entry name" value="MYOSIN"/>
    <property type="match status" value="1"/>
</dbReference>
<dbReference type="Gene3D" id="1.10.10.820">
    <property type="match status" value="1"/>
</dbReference>
<evidence type="ECO:0000256" key="9">
    <source>
        <dbReference type="ARBA" id="ARBA00023203"/>
    </source>
</evidence>
<keyword evidence="13" id="KW-1185">Reference proteome</keyword>
<dbReference type="FunFam" id="1.20.58.530:FF:000005">
    <property type="entry name" value="unconventional myosin-IXa isoform X1"/>
    <property type="match status" value="1"/>
</dbReference>
<dbReference type="RefSeq" id="XP_009062088.1">
    <property type="nucleotide sequence ID" value="XM_009063840.1"/>
</dbReference>
<keyword evidence="4 10" id="KW-0547">Nucleotide-binding</keyword>
<dbReference type="FunFam" id="1.10.10.820:FF:000001">
    <property type="entry name" value="Myosin heavy chain"/>
    <property type="match status" value="1"/>
</dbReference>
<keyword evidence="3" id="KW-0963">Cytoplasm</keyword>
<evidence type="ECO:0000256" key="6">
    <source>
        <dbReference type="ARBA" id="ARBA00023054"/>
    </source>
</evidence>
<dbReference type="PROSITE" id="PS51456">
    <property type="entry name" value="MYOSIN_MOTOR"/>
    <property type="match status" value="1"/>
</dbReference>
<keyword evidence="9 10" id="KW-0009">Actin-binding</keyword>
<dbReference type="Gene3D" id="1.20.120.720">
    <property type="entry name" value="Myosin VI head, motor domain, U50 subdomain"/>
    <property type="match status" value="1"/>
</dbReference>
<dbReference type="STRING" id="225164.V3ZS09"/>